<evidence type="ECO:0000256" key="1">
    <source>
        <dbReference type="ARBA" id="ARBA00022448"/>
    </source>
</evidence>
<feature type="domain" description="ABC transporter" evidence="4">
    <location>
        <begin position="4"/>
        <end position="228"/>
    </location>
</feature>
<dbReference type="InterPro" id="IPR051782">
    <property type="entry name" value="ABC_Transporter_VariousFunc"/>
</dbReference>
<accession>A0A511V0A6</accession>
<dbReference type="GO" id="GO:0005524">
    <property type="term" value="F:ATP binding"/>
    <property type="evidence" value="ECO:0007669"/>
    <property type="project" value="UniProtKB-KW"/>
</dbReference>
<dbReference type="InterPro" id="IPR027417">
    <property type="entry name" value="P-loop_NTPase"/>
</dbReference>
<sequence length="229" mass="25684">MPTLLVDSVSTVLSKKRILEAITFELHKGEVLALVGHNGAGKSTLIKTIVGVLNKTSGNIVINGSDQDDDLLSYKQSFSYLPEEPLLLSELTVLQHFQLYGKSYQISETSLHERIDDYVTGFELTDKLNEYPESLSKGMRQKVQTICAFLPDTPLLIIDEPFMGLDVYAIAYFEQLLKDKIVKGTSILITSHQLDRVKNIADRYVLLQEGKLVQSGSIDDFDTITRRTE</sequence>
<dbReference type="InterPro" id="IPR003439">
    <property type="entry name" value="ABC_transporter-like_ATP-bd"/>
</dbReference>
<dbReference type="PANTHER" id="PTHR42939">
    <property type="entry name" value="ABC TRANSPORTER ATP-BINDING PROTEIN ALBC-RELATED"/>
    <property type="match status" value="1"/>
</dbReference>
<dbReference type="Gene3D" id="3.40.50.300">
    <property type="entry name" value="P-loop containing nucleotide triphosphate hydrolases"/>
    <property type="match status" value="1"/>
</dbReference>
<protein>
    <submittedName>
        <fullName evidence="5">ABC transporter ATP-binding protein</fullName>
    </submittedName>
</protein>
<dbReference type="GO" id="GO:0016887">
    <property type="term" value="F:ATP hydrolysis activity"/>
    <property type="evidence" value="ECO:0007669"/>
    <property type="project" value="InterPro"/>
</dbReference>
<dbReference type="PANTHER" id="PTHR42939:SF5">
    <property type="entry name" value="ABC-TYPE TRANSPORTER ATP-BINDING PROTEIN ECSA"/>
    <property type="match status" value="1"/>
</dbReference>
<keyword evidence="1" id="KW-0813">Transport</keyword>
<dbReference type="CDD" id="cd03230">
    <property type="entry name" value="ABC_DR_subfamily_A"/>
    <property type="match status" value="1"/>
</dbReference>
<evidence type="ECO:0000256" key="2">
    <source>
        <dbReference type="ARBA" id="ARBA00022741"/>
    </source>
</evidence>
<dbReference type="PROSITE" id="PS50893">
    <property type="entry name" value="ABC_TRANSPORTER_2"/>
    <property type="match status" value="1"/>
</dbReference>
<dbReference type="EMBL" id="BJXW01000037">
    <property type="protein sequence ID" value="GEN32309.1"/>
    <property type="molecule type" value="Genomic_DNA"/>
</dbReference>
<dbReference type="RefSeq" id="WP_146938664.1">
    <property type="nucleotide sequence ID" value="NZ_BJXW01000037.1"/>
</dbReference>
<keyword evidence="6" id="KW-1185">Reference proteome</keyword>
<gene>
    <name evidence="5" type="primary">ecsA_2</name>
    <name evidence="5" type="ORF">CQU01_25470</name>
</gene>
<keyword evidence="3 5" id="KW-0067">ATP-binding</keyword>
<comment type="caution">
    <text evidence="5">The sequence shown here is derived from an EMBL/GenBank/DDBJ whole genome shotgun (WGS) entry which is preliminary data.</text>
</comment>
<name>A0A511V0A6_9BACI</name>
<dbReference type="Proteomes" id="UP000321491">
    <property type="component" value="Unassembled WGS sequence"/>
</dbReference>
<organism evidence="5 6">
    <name type="scientific">Cerasibacillus quisquiliarum</name>
    <dbReference type="NCBI Taxonomy" id="227865"/>
    <lineage>
        <taxon>Bacteria</taxon>
        <taxon>Bacillati</taxon>
        <taxon>Bacillota</taxon>
        <taxon>Bacilli</taxon>
        <taxon>Bacillales</taxon>
        <taxon>Bacillaceae</taxon>
        <taxon>Cerasibacillus</taxon>
    </lineage>
</organism>
<dbReference type="InterPro" id="IPR003593">
    <property type="entry name" value="AAA+_ATPase"/>
</dbReference>
<reference evidence="5 6" key="1">
    <citation type="submission" date="2019-07" db="EMBL/GenBank/DDBJ databases">
        <title>Whole genome shotgun sequence of Cerasibacillus quisquiliarum NBRC 102429.</title>
        <authorList>
            <person name="Hosoyama A."/>
            <person name="Uohara A."/>
            <person name="Ohji S."/>
            <person name="Ichikawa N."/>
        </authorList>
    </citation>
    <scope>NUCLEOTIDE SEQUENCE [LARGE SCALE GENOMIC DNA]</scope>
    <source>
        <strain evidence="5 6">NBRC 102429</strain>
    </source>
</reference>
<evidence type="ECO:0000313" key="6">
    <source>
        <dbReference type="Proteomes" id="UP000321491"/>
    </source>
</evidence>
<dbReference type="Pfam" id="PF00005">
    <property type="entry name" value="ABC_tran"/>
    <property type="match status" value="1"/>
</dbReference>
<evidence type="ECO:0000313" key="5">
    <source>
        <dbReference type="EMBL" id="GEN32309.1"/>
    </source>
</evidence>
<evidence type="ECO:0000256" key="3">
    <source>
        <dbReference type="ARBA" id="ARBA00022840"/>
    </source>
</evidence>
<keyword evidence="2" id="KW-0547">Nucleotide-binding</keyword>
<proteinExistence type="predicted"/>
<dbReference type="SUPFAM" id="SSF52540">
    <property type="entry name" value="P-loop containing nucleoside triphosphate hydrolases"/>
    <property type="match status" value="1"/>
</dbReference>
<dbReference type="SMART" id="SM00382">
    <property type="entry name" value="AAA"/>
    <property type="match status" value="1"/>
</dbReference>
<dbReference type="OrthoDB" id="9804819at2"/>
<dbReference type="AlphaFoldDB" id="A0A511V0A6"/>
<evidence type="ECO:0000259" key="4">
    <source>
        <dbReference type="PROSITE" id="PS50893"/>
    </source>
</evidence>